<dbReference type="OrthoDB" id="965986at2"/>
<proteinExistence type="predicted"/>
<organism evidence="1 2">
    <name type="scientific">Niabella ginsenosidivorans</name>
    <dbReference type="NCBI Taxonomy" id="1176587"/>
    <lineage>
        <taxon>Bacteria</taxon>
        <taxon>Pseudomonadati</taxon>
        <taxon>Bacteroidota</taxon>
        <taxon>Chitinophagia</taxon>
        <taxon>Chitinophagales</taxon>
        <taxon>Chitinophagaceae</taxon>
        <taxon>Niabella</taxon>
    </lineage>
</organism>
<dbReference type="Proteomes" id="UP000077667">
    <property type="component" value="Chromosome"/>
</dbReference>
<dbReference type="STRING" id="1176587.A8C56_22340"/>
<accession>A0A1A9I8G2</accession>
<sequence length="146" mass="16162">MKVVFFPLFLLLLIACGENKNGAGDGPKTQADSLLQEVLDGHDVVMPKMKKLERLMKASNAAVDSLNQLPAGKQNAALKVKMQALYTDLSNADKAMNDWMNGFKYDSFKNNEAARIKYLQDQKARVNEVKAQVLSSIDKADSVLEK</sequence>
<dbReference type="EMBL" id="CP015772">
    <property type="protein sequence ID" value="ANH83359.1"/>
    <property type="molecule type" value="Genomic_DNA"/>
</dbReference>
<evidence type="ECO:0000313" key="1">
    <source>
        <dbReference type="EMBL" id="ANH83359.1"/>
    </source>
</evidence>
<keyword evidence="2" id="KW-1185">Reference proteome</keyword>
<dbReference type="AlphaFoldDB" id="A0A1A9I8G2"/>
<evidence type="ECO:0000313" key="2">
    <source>
        <dbReference type="Proteomes" id="UP000077667"/>
    </source>
</evidence>
<protein>
    <submittedName>
        <fullName evidence="1">Viral A-type inclusion protein</fullName>
    </submittedName>
</protein>
<gene>
    <name evidence="1" type="ORF">A8C56_22340</name>
</gene>
<dbReference type="PROSITE" id="PS51257">
    <property type="entry name" value="PROKAR_LIPOPROTEIN"/>
    <property type="match status" value="1"/>
</dbReference>
<reference evidence="1 2" key="1">
    <citation type="submission" date="2016-05" db="EMBL/GenBank/DDBJ databases">
        <title>Niabella ginsenosidivorans BS26 whole genome sequencing.</title>
        <authorList>
            <person name="Im W.T."/>
            <person name="Siddiqi M.Z."/>
        </authorList>
    </citation>
    <scope>NUCLEOTIDE SEQUENCE [LARGE SCALE GENOMIC DNA]</scope>
    <source>
        <strain evidence="1 2">BS26</strain>
    </source>
</reference>
<dbReference type="RefSeq" id="WP_067760848.1">
    <property type="nucleotide sequence ID" value="NZ_CP015772.1"/>
</dbReference>
<name>A0A1A9I8G2_9BACT</name>
<dbReference type="KEGG" id="nia:A8C56_22340"/>